<protein>
    <submittedName>
        <fullName evidence="2">Uncharacterized protein</fullName>
    </submittedName>
</protein>
<reference evidence="2" key="1">
    <citation type="submission" date="2017-02" db="UniProtKB">
        <authorList>
            <consortium name="WormBaseParasite"/>
        </authorList>
    </citation>
    <scope>IDENTIFICATION</scope>
</reference>
<proteinExistence type="predicted"/>
<organism evidence="1 2">
    <name type="scientific">Ascaris lumbricoides</name>
    <name type="common">Giant roundworm</name>
    <dbReference type="NCBI Taxonomy" id="6252"/>
    <lineage>
        <taxon>Eukaryota</taxon>
        <taxon>Metazoa</taxon>
        <taxon>Ecdysozoa</taxon>
        <taxon>Nematoda</taxon>
        <taxon>Chromadorea</taxon>
        <taxon>Rhabditida</taxon>
        <taxon>Spirurina</taxon>
        <taxon>Ascaridomorpha</taxon>
        <taxon>Ascaridoidea</taxon>
        <taxon>Ascarididae</taxon>
        <taxon>Ascaris</taxon>
    </lineage>
</organism>
<name>A0A0M3HS03_ASCLU</name>
<evidence type="ECO:0000313" key="2">
    <source>
        <dbReference type="WBParaSite" id="ALUE_0000517901-mRNA-1"/>
    </source>
</evidence>
<dbReference type="WBParaSite" id="ALUE_0000517901-mRNA-1">
    <property type="protein sequence ID" value="ALUE_0000517901-mRNA-1"/>
    <property type="gene ID" value="ALUE_0000517901"/>
</dbReference>
<sequence length="43" mass="5433">MSEKRNDCKNRCYNRSKFDFHRQIVYDIPQVLRHNFAHHKEDR</sequence>
<evidence type="ECO:0000313" key="1">
    <source>
        <dbReference type="Proteomes" id="UP000036681"/>
    </source>
</evidence>
<keyword evidence="1" id="KW-1185">Reference proteome</keyword>
<dbReference type="Proteomes" id="UP000036681">
    <property type="component" value="Unplaced"/>
</dbReference>
<accession>A0A0M3HS03</accession>
<dbReference type="AlphaFoldDB" id="A0A0M3HS03"/>